<protein>
    <submittedName>
        <fullName evidence="2">Uncharacterized protein</fullName>
    </submittedName>
</protein>
<gene>
    <name evidence="2" type="ORF">GSOID_T00020670001</name>
</gene>
<dbReference type="AlphaFoldDB" id="E4YX79"/>
<sequence length="190" mass="20618">MGGSESKDSGVVVESAVEVSRTMNSPVQEVNLLNGLTINGFPGFPGVSSSALTQSNQSIGAREFYSEVADLATELWSGSHFRNAESDDDMAEAVQKDKVFMAAIIPLLLAVILATVLGCICACVCRSKGRPQRFPDSRADDIYLVEEPSKSVHDQVTPRPVQYVLLCLVVFYFTGSVATLTILFQMRNYV</sequence>
<dbReference type="Proteomes" id="UP000011014">
    <property type="component" value="Unassembled WGS sequence"/>
</dbReference>
<evidence type="ECO:0000313" key="2">
    <source>
        <dbReference type="EMBL" id="CBY40062.1"/>
    </source>
</evidence>
<keyword evidence="1" id="KW-0472">Membrane</keyword>
<organism evidence="2">
    <name type="scientific">Oikopleura dioica</name>
    <name type="common">Tunicate</name>
    <dbReference type="NCBI Taxonomy" id="34765"/>
    <lineage>
        <taxon>Eukaryota</taxon>
        <taxon>Metazoa</taxon>
        <taxon>Chordata</taxon>
        <taxon>Tunicata</taxon>
        <taxon>Appendicularia</taxon>
        <taxon>Copelata</taxon>
        <taxon>Oikopleuridae</taxon>
        <taxon>Oikopleura</taxon>
    </lineage>
</organism>
<proteinExistence type="predicted"/>
<evidence type="ECO:0000256" key="1">
    <source>
        <dbReference type="SAM" id="Phobius"/>
    </source>
</evidence>
<name>E4YX79_OIKDI</name>
<keyword evidence="1" id="KW-1133">Transmembrane helix</keyword>
<feature type="transmembrane region" description="Helical" evidence="1">
    <location>
        <begin position="163"/>
        <end position="184"/>
    </location>
</feature>
<keyword evidence="1" id="KW-0812">Transmembrane</keyword>
<dbReference type="EMBL" id="FN655757">
    <property type="protein sequence ID" value="CBY40062.1"/>
    <property type="molecule type" value="Genomic_DNA"/>
</dbReference>
<feature type="transmembrane region" description="Helical" evidence="1">
    <location>
        <begin position="99"/>
        <end position="125"/>
    </location>
</feature>
<accession>E4YX79</accession>
<reference evidence="2" key="1">
    <citation type="journal article" date="2010" name="Science">
        <title>Plasticity of animal genome architecture unmasked by rapid evolution of a pelagic tunicate.</title>
        <authorList>
            <person name="Denoeud F."/>
            <person name="Henriet S."/>
            <person name="Mungpakdee S."/>
            <person name="Aury J.M."/>
            <person name="Da Silva C."/>
            <person name="Brinkmann H."/>
            <person name="Mikhaleva J."/>
            <person name="Olsen L.C."/>
            <person name="Jubin C."/>
            <person name="Canestro C."/>
            <person name="Bouquet J.M."/>
            <person name="Danks G."/>
            <person name="Poulain J."/>
            <person name="Campsteijn C."/>
            <person name="Adamski M."/>
            <person name="Cross I."/>
            <person name="Yadetie F."/>
            <person name="Muffato M."/>
            <person name="Louis A."/>
            <person name="Butcher S."/>
            <person name="Tsagkogeorga G."/>
            <person name="Konrad A."/>
            <person name="Singh S."/>
            <person name="Jensen M.F."/>
            <person name="Cong E.H."/>
            <person name="Eikeseth-Otteraa H."/>
            <person name="Noel B."/>
            <person name="Anthouard V."/>
            <person name="Porcel B.M."/>
            <person name="Kachouri-Lafond R."/>
            <person name="Nishino A."/>
            <person name="Ugolini M."/>
            <person name="Chourrout P."/>
            <person name="Nishida H."/>
            <person name="Aasland R."/>
            <person name="Huzurbazar S."/>
            <person name="Westhof E."/>
            <person name="Delsuc F."/>
            <person name="Lehrach H."/>
            <person name="Reinhardt R."/>
            <person name="Weissenbach J."/>
            <person name="Roy S.W."/>
            <person name="Artiguenave F."/>
            <person name="Postlethwait J.H."/>
            <person name="Manak J.R."/>
            <person name="Thompson E.M."/>
            <person name="Jaillon O."/>
            <person name="Du Pasquier L."/>
            <person name="Boudinot P."/>
            <person name="Liberles D.A."/>
            <person name="Volff J.N."/>
            <person name="Philippe H."/>
            <person name="Lenhard B."/>
            <person name="Roest Crollius H."/>
            <person name="Wincker P."/>
            <person name="Chourrout D."/>
        </authorList>
    </citation>
    <scope>NUCLEOTIDE SEQUENCE [LARGE SCALE GENOMIC DNA]</scope>
</reference>